<dbReference type="Pfam" id="PF11635">
    <property type="entry name" value="Med16_N"/>
    <property type="match status" value="1"/>
</dbReference>
<reference evidence="12 13" key="1">
    <citation type="journal article" date="2018" name="Nat. Ecol. Evol.">
        <title>Pezizomycetes genomes reveal the molecular basis of ectomycorrhizal truffle lifestyle.</title>
        <authorList>
            <person name="Murat C."/>
            <person name="Payen T."/>
            <person name="Noel B."/>
            <person name="Kuo A."/>
            <person name="Morin E."/>
            <person name="Chen J."/>
            <person name="Kohler A."/>
            <person name="Krizsan K."/>
            <person name="Balestrini R."/>
            <person name="Da Silva C."/>
            <person name="Montanini B."/>
            <person name="Hainaut M."/>
            <person name="Levati E."/>
            <person name="Barry K.W."/>
            <person name="Belfiori B."/>
            <person name="Cichocki N."/>
            <person name="Clum A."/>
            <person name="Dockter R.B."/>
            <person name="Fauchery L."/>
            <person name="Guy J."/>
            <person name="Iotti M."/>
            <person name="Le Tacon F."/>
            <person name="Lindquist E.A."/>
            <person name="Lipzen A."/>
            <person name="Malagnac F."/>
            <person name="Mello A."/>
            <person name="Molinier V."/>
            <person name="Miyauchi S."/>
            <person name="Poulain J."/>
            <person name="Riccioni C."/>
            <person name="Rubini A."/>
            <person name="Sitrit Y."/>
            <person name="Splivallo R."/>
            <person name="Traeger S."/>
            <person name="Wang M."/>
            <person name="Zifcakova L."/>
            <person name="Wipf D."/>
            <person name="Zambonelli A."/>
            <person name="Paolocci F."/>
            <person name="Nowrousian M."/>
            <person name="Ottonello S."/>
            <person name="Baldrian P."/>
            <person name="Spatafora J.W."/>
            <person name="Henrissat B."/>
            <person name="Nagy L.G."/>
            <person name="Aury J.M."/>
            <person name="Wincker P."/>
            <person name="Grigoriev I.V."/>
            <person name="Bonfante P."/>
            <person name="Martin F.M."/>
        </authorList>
    </citation>
    <scope>NUCLEOTIDE SEQUENCE [LARGE SCALE GENOMIC DNA]</scope>
    <source>
        <strain evidence="12 13">ATCC MYA-4762</strain>
    </source>
</reference>
<dbReference type="STRING" id="1051890.A0A3N4LZX4"/>
<feature type="domain" description="Mediator complex subunit Med16 N-terminal" evidence="10">
    <location>
        <begin position="129"/>
        <end position="445"/>
    </location>
</feature>
<evidence type="ECO:0000256" key="8">
    <source>
        <dbReference type="ARBA" id="ARBA00032015"/>
    </source>
</evidence>
<keyword evidence="6 9" id="KW-0804">Transcription</keyword>
<dbReference type="Proteomes" id="UP000267821">
    <property type="component" value="Unassembled WGS sequence"/>
</dbReference>
<keyword evidence="4 9" id="KW-0805">Transcription regulation</keyword>
<evidence type="ECO:0000256" key="1">
    <source>
        <dbReference type="ARBA" id="ARBA00004123"/>
    </source>
</evidence>
<evidence type="ECO:0000256" key="3">
    <source>
        <dbReference type="ARBA" id="ARBA00019614"/>
    </source>
</evidence>
<evidence type="ECO:0000259" key="10">
    <source>
        <dbReference type="Pfam" id="PF11635"/>
    </source>
</evidence>
<comment type="subcellular location">
    <subcellularLocation>
        <location evidence="1 9">Nucleus</location>
    </subcellularLocation>
</comment>
<comment type="function">
    <text evidence="9">Component of the Mediator complex, a coactivator involved in the regulated transcription of nearly all RNA polymerase II-dependent genes. Mediator functions as a bridge to convey information from gene-specific regulatory proteins to the basal RNA polymerase II transcription machinery. Mediator is recruited to promoters by direct interactions with regulatory proteins and serves as a scaffold for the assembly of a functional preinitiation complex with RNA polymerase II and the general transcription factors.</text>
</comment>
<evidence type="ECO:0000259" key="11">
    <source>
        <dbReference type="Pfam" id="PF20719"/>
    </source>
</evidence>
<dbReference type="GO" id="GO:0016592">
    <property type="term" value="C:mediator complex"/>
    <property type="evidence" value="ECO:0007669"/>
    <property type="project" value="InterPro"/>
</dbReference>
<dbReference type="AlphaFoldDB" id="A0A3N4LZX4"/>
<dbReference type="EMBL" id="ML121529">
    <property type="protein sequence ID" value="RPB28463.1"/>
    <property type="molecule type" value="Genomic_DNA"/>
</dbReference>
<evidence type="ECO:0000256" key="5">
    <source>
        <dbReference type="ARBA" id="ARBA00023159"/>
    </source>
</evidence>
<dbReference type="OrthoDB" id="4139168at2759"/>
<dbReference type="InterPro" id="IPR048338">
    <property type="entry name" value="Mediator_Med16"/>
</dbReference>
<sequence>MGDVHPDEFGSQPIPRVVQEKLDQLRLYGCNQLISWSKLGCIAYVTPDGTGVETRHIMCNPKDGKWILTEGYPVHHVARAHDGQQIAHISWNAMGTELAIIDIFGRVSFSAVYMSVNVLQCYQAQFTDPEDDLGGLAGFWWMNTDKQYAVFRPAVNDEKGWRYPAVQQKNLPPYHPQSKTACLGLTRGGTLKLYYQGDQNRFFESTQELEGCMSLEDLYSHASFSSDKDNTVILAAYTLSKKLRIYRISIDWNMLPQANPQQLSVPPSNVRLIVKRLKVENLASPAEVSNMDMSKAFLTHLEVMPPTFSGPNVHQYFPTTILAIYSVMNMLTPSSVIVRWVLRETQGSLHPSFDQLGVRRGSVSTPNTKEFELHRIPEDLLIDNVIIGVTHLQYCVDIKFACIDGSVQTRDRSNLKLFTPHPNNYHECSANVVFNMVHAGFDFPAPAPGDIYTGLSLSPNGTVMVVSLPDGSIKMIPMEYQRGPLDPKMNFANFTAATAAFAHIHASGCNNMVNNDDVLMVIRPLRSDFFNKVLITEVHKALSLKMDFTPETPNERLFRNPVLQRSLSLQTSIYNEGENAPMRLEAKLAWIFLHLRIASLGFGTTINTLQRGEELKIESIHPLLGISRWSMDLIAFIVDDIFQLARSVGDRVNDREYVRSIAVKTNSPAIFVLLCSGTRVLTRYNSRGLRQTENTTAAHINAQQTLLHMGTQAEQNHLQILRSLKAIFDASPVRLLQFEKMIGEVSTACSAAYHTLTEVERLTCEREIFINNDIPIVLGPAVEKLLRDAQALMKSEMDLANLYFHDLSWLGLDDDIKSIAARRSRKLDSIRKTEIAEGRPLRQCTRCCSVTEDFTTSRQMSNWLVSLQRMCFCGSLWMVKN</sequence>
<evidence type="ECO:0000256" key="2">
    <source>
        <dbReference type="ARBA" id="ARBA00006543"/>
    </source>
</evidence>
<dbReference type="PANTHER" id="PTHR13224">
    <property type="entry name" value="THYROID HORMONE RECEPTOR-ASSOCIATED PROTEIN-RELATED"/>
    <property type="match status" value="1"/>
</dbReference>
<keyword evidence="7 9" id="KW-0539">Nucleus</keyword>
<dbReference type="InParanoid" id="A0A3N4LZX4"/>
<name>A0A3N4LZX4_9PEZI</name>
<keyword evidence="5 9" id="KW-0010">Activator</keyword>
<evidence type="ECO:0000256" key="9">
    <source>
        <dbReference type="RuleBase" id="RU364149"/>
    </source>
</evidence>
<gene>
    <name evidence="9" type="primary">MED16</name>
    <name evidence="12" type="ORF">L211DRAFT_818153</name>
</gene>
<accession>A0A3N4LZX4</accession>
<dbReference type="InterPro" id="IPR048339">
    <property type="entry name" value="Mediator_Med16_C"/>
</dbReference>
<dbReference type="GO" id="GO:0045893">
    <property type="term" value="P:positive regulation of DNA-templated transcription"/>
    <property type="evidence" value="ECO:0007669"/>
    <property type="project" value="TreeGrafter"/>
</dbReference>
<evidence type="ECO:0000313" key="12">
    <source>
        <dbReference type="EMBL" id="RPB28463.1"/>
    </source>
</evidence>
<feature type="domain" description="Mediator complex subunit 16 C-terminal" evidence="11">
    <location>
        <begin position="792"/>
        <end position="878"/>
    </location>
</feature>
<comment type="subunit">
    <text evidence="9">Component of the Mediator complex.</text>
</comment>
<organism evidence="12 13">
    <name type="scientific">Terfezia boudieri ATCC MYA-4762</name>
    <dbReference type="NCBI Taxonomy" id="1051890"/>
    <lineage>
        <taxon>Eukaryota</taxon>
        <taxon>Fungi</taxon>
        <taxon>Dikarya</taxon>
        <taxon>Ascomycota</taxon>
        <taxon>Pezizomycotina</taxon>
        <taxon>Pezizomycetes</taxon>
        <taxon>Pezizales</taxon>
        <taxon>Pezizaceae</taxon>
        <taxon>Terfezia</taxon>
    </lineage>
</organism>
<comment type="similarity">
    <text evidence="2 9">Belongs to the Mediator complex subunit 16 family.</text>
</comment>
<evidence type="ECO:0000256" key="7">
    <source>
        <dbReference type="ARBA" id="ARBA00023242"/>
    </source>
</evidence>
<keyword evidence="13" id="KW-1185">Reference proteome</keyword>
<proteinExistence type="inferred from homology"/>
<dbReference type="Pfam" id="PF20719">
    <property type="entry name" value="Med16_C"/>
    <property type="match status" value="1"/>
</dbReference>
<evidence type="ECO:0000313" key="13">
    <source>
        <dbReference type="Proteomes" id="UP000267821"/>
    </source>
</evidence>
<evidence type="ECO:0000256" key="6">
    <source>
        <dbReference type="ARBA" id="ARBA00023163"/>
    </source>
</evidence>
<dbReference type="PANTHER" id="PTHR13224:SF6">
    <property type="entry name" value="MEDIATOR OF RNA POLYMERASE II TRANSCRIPTION SUBUNIT 16"/>
    <property type="match status" value="1"/>
</dbReference>
<protein>
    <recommendedName>
        <fullName evidence="3 9">Mediator of RNA polymerase II transcription subunit 16</fullName>
    </recommendedName>
    <alternativeName>
        <fullName evidence="8 9">Mediator complex subunit 16</fullName>
    </alternativeName>
</protein>
<dbReference type="InterPro" id="IPR021665">
    <property type="entry name" value="Mediator_Med16_N"/>
</dbReference>
<evidence type="ECO:0000256" key="4">
    <source>
        <dbReference type="ARBA" id="ARBA00023015"/>
    </source>
</evidence>